<feature type="zinc finger region" description="TAZ-type" evidence="13">
    <location>
        <begin position="1462"/>
        <end position="1546"/>
    </location>
</feature>
<keyword evidence="5 13" id="KW-0863">Zinc-finger</keyword>
<feature type="coiled-coil region" evidence="14">
    <location>
        <begin position="708"/>
        <end position="863"/>
    </location>
</feature>
<dbReference type="InterPro" id="IPR000197">
    <property type="entry name" value="Znf_TAZ"/>
</dbReference>
<comment type="caution">
    <text evidence="17">The sequence shown here is derived from an EMBL/GenBank/DDBJ whole genome shotgun (WGS) entry which is preliminary data.</text>
</comment>
<dbReference type="EMBL" id="CAKKLH010000277">
    <property type="protein sequence ID" value="CAH0107592.1"/>
    <property type="molecule type" value="Genomic_DNA"/>
</dbReference>
<dbReference type="GO" id="GO:0005634">
    <property type="term" value="C:nucleus"/>
    <property type="evidence" value="ECO:0007669"/>
    <property type="project" value="UniProtKB-SubCell"/>
</dbReference>
<evidence type="ECO:0000256" key="13">
    <source>
        <dbReference type="PROSITE-ProRule" id="PRU00203"/>
    </source>
</evidence>
<evidence type="ECO:0000256" key="11">
    <source>
        <dbReference type="ARBA" id="ARBA00023242"/>
    </source>
</evidence>
<comment type="subcellular location">
    <subcellularLocation>
        <location evidence="1">Nucleus</location>
    </subcellularLocation>
</comment>
<dbReference type="PROSITE" id="PS50134">
    <property type="entry name" value="ZF_TAZ"/>
    <property type="match status" value="1"/>
</dbReference>
<dbReference type="Gene3D" id="3.30.60.90">
    <property type="match status" value="1"/>
</dbReference>
<dbReference type="GO" id="GO:0005667">
    <property type="term" value="C:transcription regulator complex"/>
    <property type="evidence" value="ECO:0007669"/>
    <property type="project" value="TreeGrafter"/>
</dbReference>
<dbReference type="PANTHER" id="PTHR13808:SF1">
    <property type="entry name" value="HISTONE ACETYLTRANSFERASE"/>
    <property type="match status" value="1"/>
</dbReference>
<feature type="coiled-coil region" evidence="14">
    <location>
        <begin position="400"/>
        <end position="522"/>
    </location>
</feature>
<dbReference type="InterPro" id="IPR000433">
    <property type="entry name" value="Znf_ZZ"/>
</dbReference>
<feature type="region of interest" description="Disordered" evidence="15">
    <location>
        <begin position="311"/>
        <end position="336"/>
    </location>
</feature>
<dbReference type="GO" id="GO:0008270">
    <property type="term" value="F:zinc ion binding"/>
    <property type="evidence" value="ECO:0007669"/>
    <property type="project" value="UniProtKB-KW"/>
</dbReference>
<evidence type="ECO:0000256" key="5">
    <source>
        <dbReference type="ARBA" id="ARBA00022771"/>
    </source>
</evidence>
<proteinExistence type="predicted"/>
<keyword evidence="11" id="KW-0539">Nucleus</keyword>
<feature type="region of interest" description="Disordered" evidence="15">
    <location>
        <begin position="1790"/>
        <end position="1812"/>
    </location>
</feature>
<keyword evidence="6 13" id="KW-0862">Zinc</keyword>
<dbReference type="InterPro" id="IPR043145">
    <property type="entry name" value="Znf_ZZ_sf"/>
</dbReference>
<gene>
    <name evidence="17" type="ORF">DGAL_LOCUS10912</name>
</gene>
<evidence type="ECO:0000259" key="16">
    <source>
        <dbReference type="PROSITE" id="PS50134"/>
    </source>
</evidence>
<organism evidence="17 18">
    <name type="scientific">Daphnia galeata</name>
    <dbReference type="NCBI Taxonomy" id="27404"/>
    <lineage>
        <taxon>Eukaryota</taxon>
        <taxon>Metazoa</taxon>
        <taxon>Ecdysozoa</taxon>
        <taxon>Arthropoda</taxon>
        <taxon>Crustacea</taxon>
        <taxon>Branchiopoda</taxon>
        <taxon>Diplostraca</taxon>
        <taxon>Cladocera</taxon>
        <taxon>Anomopoda</taxon>
        <taxon>Daphniidae</taxon>
        <taxon>Daphnia</taxon>
    </lineage>
</organism>
<dbReference type="Pfam" id="PF02135">
    <property type="entry name" value="zf-TAZ"/>
    <property type="match status" value="1"/>
</dbReference>
<evidence type="ECO:0000256" key="12">
    <source>
        <dbReference type="ARBA" id="ARBA00048017"/>
    </source>
</evidence>
<dbReference type="SMART" id="SM00551">
    <property type="entry name" value="ZnF_TAZ"/>
    <property type="match status" value="2"/>
</dbReference>
<name>A0A8J2RST9_9CRUS</name>
<dbReference type="InterPro" id="IPR013178">
    <property type="entry name" value="Histone_AcTrfase_Rtt109/CBP"/>
</dbReference>
<keyword evidence="9" id="KW-0010">Activator</keyword>
<feature type="coiled-coil region" evidence="14">
    <location>
        <begin position="624"/>
        <end position="665"/>
    </location>
</feature>
<dbReference type="SUPFAM" id="SSF57933">
    <property type="entry name" value="TAZ domain"/>
    <property type="match status" value="3"/>
</dbReference>
<evidence type="ECO:0000256" key="15">
    <source>
        <dbReference type="SAM" id="MobiDB-lite"/>
    </source>
</evidence>
<feature type="domain" description="TAZ-type" evidence="16">
    <location>
        <begin position="1462"/>
        <end position="1546"/>
    </location>
</feature>
<evidence type="ECO:0000256" key="10">
    <source>
        <dbReference type="ARBA" id="ARBA00023163"/>
    </source>
</evidence>
<comment type="catalytic activity">
    <reaction evidence="12">
        <text>L-lysyl-[protein] + acetyl-CoA = N(6)-acetyl-L-lysyl-[protein] + CoA + H(+)</text>
        <dbReference type="Rhea" id="RHEA:45948"/>
        <dbReference type="Rhea" id="RHEA-COMP:9752"/>
        <dbReference type="Rhea" id="RHEA-COMP:10731"/>
        <dbReference type="ChEBI" id="CHEBI:15378"/>
        <dbReference type="ChEBI" id="CHEBI:29969"/>
        <dbReference type="ChEBI" id="CHEBI:57287"/>
        <dbReference type="ChEBI" id="CHEBI:57288"/>
        <dbReference type="ChEBI" id="CHEBI:61930"/>
        <dbReference type="EC" id="2.3.1.48"/>
    </reaction>
</comment>
<dbReference type="GO" id="GO:0004402">
    <property type="term" value="F:histone acetyltransferase activity"/>
    <property type="evidence" value="ECO:0007669"/>
    <property type="project" value="InterPro"/>
</dbReference>
<evidence type="ECO:0000256" key="1">
    <source>
        <dbReference type="ARBA" id="ARBA00004123"/>
    </source>
</evidence>
<dbReference type="PANTHER" id="PTHR13808">
    <property type="entry name" value="CBP/P300-RELATED"/>
    <property type="match status" value="1"/>
</dbReference>
<evidence type="ECO:0000256" key="8">
    <source>
        <dbReference type="ARBA" id="ARBA00023015"/>
    </source>
</evidence>
<evidence type="ECO:0000256" key="3">
    <source>
        <dbReference type="ARBA" id="ARBA00022679"/>
    </source>
</evidence>
<feature type="coiled-coil region" evidence="14">
    <location>
        <begin position="1006"/>
        <end position="1329"/>
    </location>
</feature>
<dbReference type="SUPFAM" id="SSF57850">
    <property type="entry name" value="RING/U-box"/>
    <property type="match status" value="1"/>
</dbReference>
<dbReference type="OrthoDB" id="343070at2759"/>
<dbReference type="GO" id="GO:0000123">
    <property type="term" value="C:histone acetyltransferase complex"/>
    <property type="evidence" value="ECO:0007669"/>
    <property type="project" value="TreeGrafter"/>
</dbReference>
<dbReference type="GO" id="GO:0031490">
    <property type="term" value="F:chromatin DNA binding"/>
    <property type="evidence" value="ECO:0007669"/>
    <property type="project" value="TreeGrafter"/>
</dbReference>
<protein>
    <recommendedName>
        <fullName evidence="2">histone acetyltransferase</fullName>
        <ecNumber evidence="2">2.3.1.48</ecNumber>
    </recommendedName>
</protein>
<dbReference type="GO" id="GO:0003713">
    <property type="term" value="F:transcription coactivator activity"/>
    <property type="evidence" value="ECO:0007669"/>
    <property type="project" value="TreeGrafter"/>
</dbReference>
<evidence type="ECO:0000256" key="7">
    <source>
        <dbReference type="ARBA" id="ARBA00022853"/>
    </source>
</evidence>
<keyword evidence="3" id="KW-0808">Transferase</keyword>
<keyword evidence="4 13" id="KW-0479">Metal-binding</keyword>
<evidence type="ECO:0000256" key="4">
    <source>
        <dbReference type="ARBA" id="ARBA00022723"/>
    </source>
</evidence>
<keyword evidence="14" id="KW-0175">Coiled coil</keyword>
<keyword evidence="10" id="KW-0804">Transcription</keyword>
<keyword evidence="18" id="KW-1185">Reference proteome</keyword>
<feature type="region of interest" description="Disordered" evidence="15">
    <location>
        <begin position="1386"/>
        <end position="1406"/>
    </location>
</feature>
<evidence type="ECO:0000256" key="14">
    <source>
        <dbReference type="SAM" id="Coils"/>
    </source>
</evidence>
<evidence type="ECO:0000256" key="6">
    <source>
        <dbReference type="ARBA" id="ARBA00022833"/>
    </source>
</evidence>
<evidence type="ECO:0000313" key="18">
    <source>
        <dbReference type="Proteomes" id="UP000789390"/>
    </source>
</evidence>
<keyword evidence="8" id="KW-0805">Transcription regulation</keyword>
<dbReference type="SMART" id="SM00291">
    <property type="entry name" value="ZnF_ZZ"/>
    <property type="match status" value="1"/>
</dbReference>
<dbReference type="Gene3D" id="1.20.1020.10">
    <property type="entry name" value="TAZ domain"/>
    <property type="match status" value="3"/>
</dbReference>
<keyword evidence="7" id="KW-0156">Chromatin regulator</keyword>
<accession>A0A8J2RST9</accession>
<dbReference type="EC" id="2.3.1.48" evidence="2"/>
<dbReference type="Proteomes" id="UP000789390">
    <property type="component" value="Unassembled WGS sequence"/>
</dbReference>
<sequence>MSDILESEIVDLVSSDDEEAESSQNVSEPYVRTHDCVCIPCINKSLINPGETMDLNCLSCTLTSSDTERNAQYWCYNCNNLASCDCRAANHNIEIYNDYYQAQSLLIKSNMDQTNLICNEELQHSQKIQSGLHAIIAWIKVLQLEMTQRDSSSVSASYLCQVFIAQLESLKTAGVFNVAEKEGNGILNYIDHLTTHFSDRLTQIQAAQTKVRSLLDKCSFLQESTQPSSQFSNDEPSSDLVNAITTAFNSNDRSCVDVLVSLLKRGPNLGSAPELDSNQSKKTDILKRKESVEVKIHDVCYNREPHCKQRYPKRRAEEETESDTIKISKKSRGPPTVGFLHRETYDDQQVCSSPFIFGQEIQSYPVPTPSIETSSKGIGEMIDSENENFTNYCATFKQFRSELAQNFQDAQIKLKTLEERTIMFANEAVNLPEKMAKRVTELEADLASMTEKAKLADESSAKARQEASSLLKHAKEIQEKYENELIQHTIDVGQLNAVREEMDKLEQSHSQQESKLALIQQHATQFISEQTSWQAQKEIYEKENLEKVQKCAKRKKMIESLEKQITHLNSRIASATRCQEVLSRALIGEDTNSSLDSPVGEDDEMTKMILDQSLKMVHCLRREKDVAVTRCEVLETELQSLKTQLKETERQCIEFQATLSQGREERKVFIDSDRLLKDERDGLAGRVKEMTLEVSSLVSELGSLQNINQQSLCDMKKLSDENKMLRDQISTLKTQTDVLQEKLEETLTEIKQTNMQLIAAKLELEKEAALAKEASQKSDLVEALAKLEEKSSIALYYKTQFKNLQIEHEKLVKEHEETCAVQSTRIQELEASIVKINVKLKELKEKNSVREKIRRKIQSFKKERNFSNSNMMPQLVPIKVTSSPTSANLSDDSPNENKQLQLFSSVKGINTYPVVESRLDVIPLGSAKFSDMEEATVNEQSFNLLCREFEVTVHALNCHREGKEPNEECTVCFCHPLKIVLKHSTSCHAGELCPVPNCWVSLAYQSEEVSNEITRLESDLQLLMEHAELAEDSEAVAHQEASNQVKLAIEAREKYENKLLRRTAKIEQLNIALEQSQSGLAAALEELASRPTLDDLRSQQSQKESVQNQLEQVQKKMEDIKQANLSEMEELKGRISQAKKEMKNLFSQEEKLQTHQEQMKQSYDKLSVQLTESQQINTKVVAEKQELERKLRTSKEEIKELRSQKESTKMELERLKQSCTTLTEQLANSHQNNTQLFAEKQELEEQHRVAKEEIRNLESHIALILTELEGILHSPLTEYQANSNQLIEKKLDLEDRVAKEESWKLFSDKNALREKLKKTAHEVTQLRQKAVKYDELKICYDTRKLEHEKVLQERENLLRRVVQLRSGLEEAKKDYQVEERLRKKPRLETIQENQQDQKSASAKSTATTSVFNKVPQWMPQANPVSPTVNKVAPSASVVPSAGGSRGSHDSGKQPICVEAEDNQKSRKLFITRHDILNHARKCQLRQRNSNAKCHVRLCLESSLILNHIAKCKAGASCPTPHCLSSRKIIPYWKACNQLDCPLCYFRPVVNQNNSTSGVSITEAIEAVVKTSRSSFQQVTDPSQPTNPFEFCSSKRVEFLAMAMLTQLHNNGVNHFAYPCSYCKLQVETRLRCNVCSTSDFDFEMCTPCYNENGHNHEMVEIGFSLSVDSSNYNQTDLPERVPITLRIQSLVHSLECLNPNCYFLCCHRMKMIVKHMHSCEASVCRICYQLVALIIYHAKHDCSKTKSSKECAVPFCNFLKRRISSSANMSIQSAFEKLAYVTRAKDSRSEDLFGNSWPHQPNQTRKKTSTEKVNPQLILPSELCKYSEFGIY</sequence>
<dbReference type="InterPro" id="IPR035898">
    <property type="entry name" value="TAZ_dom_sf"/>
</dbReference>
<reference evidence="17" key="1">
    <citation type="submission" date="2021-11" db="EMBL/GenBank/DDBJ databases">
        <authorList>
            <person name="Schell T."/>
        </authorList>
    </citation>
    <scope>NUCLEOTIDE SEQUENCE</scope>
    <source>
        <strain evidence="17">M5</strain>
    </source>
</reference>
<evidence type="ECO:0000256" key="9">
    <source>
        <dbReference type="ARBA" id="ARBA00023159"/>
    </source>
</evidence>
<evidence type="ECO:0000256" key="2">
    <source>
        <dbReference type="ARBA" id="ARBA00013184"/>
    </source>
</evidence>
<evidence type="ECO:0000313" key="17">
    <source>
        <dbReference type="EMBL" id="CAH0107592.1"/>
    </source>
</evidence>
<dbReference type="GO" id="GO:0045944">
    <property type="term" value="P:positive regulation of transcription by RNA polymerase II"/>
    <property type="evidence" value="ECO:0007669"/>
    <property type="project" value="TreeGrafter"/>
</dbReference>